<protein>
    <submittedName>
        <fullName evidence="4">TonB-dependent receptor</fullName>
    </submittedName>
</protein>
<reference evidence="4" key="2">
    <citation type="journal article" date="2014" name="ISME J.">
        <title>Microbial stratification in low pH oxic and suboxic macroscopic growths along an acid mine drainage.</title>
        <authorList>
            <person name="Mendez-Garcia C."/>
            <person name="Mesa V."/>
            <person name="Sprenger R.R."/>
            <person name="Richter M."/>
            <person name="Diez M.S."/>
            <person name="Solano J."/>
            <person name="Bargiela R."/>
            <person name="Golyshina O.V."/>
            <person name="Manteca A."/>
            <person name="Ramos J.L."/>
            <person name="Gallego J.R."/>
            <person name="Llorente I."/>
            <person name="Martins Dos Santos V.A."/>
            <person name="Jensen O.N."/>
            <person name="Pelaez A.I."/>
            <person name="Sanchez J."/>
            <person name="Ferrer M."/>
        </authorList>
    </citation>
    <scope>NUCLEOTIDE SEQUENCE</scope>
</reference>
<reference evidence="4" key="1">
    <citation type="submission" date="2013-08" db="EMBL/GenBank/DDBJ databases">
        <authorList>
            <person name="Mendez C."/>
            <person name="Richter M."/>
            <person name="Ferrer M."/>
            <person name="Sanchez J."/>
        </authorList>
    </citation>
    <scope>NUCLEOTIDE SEQUENCE</scope>
</reference>
<feature type="non-terminal residue" evidence="4">
    <location>
        <position position="1"/>
    </location>
</feature>
<sequence>QVKGQSDMVYSKLQVALSPHITFKNSEWYRHGYRLHNRQTNFYGTGYAFSHEWYDPASNTVGSQSSFDIQAPHDLVTVGGYWMHGDYHNPVALYTAAQGTSIANPAFFNSDYLYTDYGFLYIQDRVDLFNKKLIITPGLAEQMFRTAFYNTGLVDFPNSSPSL</sequence>
<evidence type="ECO:0000256" key="3">
    <source>
        <dbReference type="ARBA" id="ARBA00023237"/>
    </source>
</evidence>
<dbReference type="GO" id="GO:0009279">
    <property type="term" value="C:cell outer membrane"/>
    <property type="evidence" value="ECO:0007669"/>
    <property type="project" value="UniProtKB-SubCell"/>
</dbReference>
<keyword evidence="2" id="KW-0472">Membrane</keyword>
<feature type="non-terminal residue" evidence="4">
    <location>
        <position position="163"/>
    </location>
</feature>
<keyword evidence="3" id="KW-0998">Cell outer membrane</keyword>
<gene>
    <name evidence="4" type="ORF">B2A_07344</name>
</gene>
<proteinExistence type="predicted"/>
<name>T1A0B3_9ZZZZ</name>
<dbReference type="EMBL" id="AUZZ01005253">
    <property type="protein sequence ID" value="EQD50317.1"/>
    <property type="molecule type" value="Genomic_DNA"/>
</dbReference>
<keyword evidence="4" id="KW-0675">Receptor</keyword>
<comment type="caution">
    <text evidence="4">The sequence shown here is derived from an EMBL/GenBank/DDBJ whole genome shotgun (WGS) entry which is preliminary data.</text>
</comment>
<dbReference type="Gene3D" id="2.40.170.20">
    <property type="entry name" value="TonB-dependent receptor, beta-barrel domain"/>
    <property type="match status" value="1"/>
</dbReference>
<dbReference type="InterPro" id="IPR036942">
    <property type="entry name" value="Beta-barrel_TonB_sf"/>
</dbReference>
<evidence type="ECO:0000256" key="2">
    <source>
        <dbReference type="ARBA" id="ARBA00023136"/>
    </source>
</evidence>
<organism evidence="4">
    <name type="scientific">mine drainage metagenome</name>
    <dbReference type="NCBI Taxonomy" id="410659"/>
    <lineage>
        <taxon>unclassified sequences</taxon>
        <taxon>metagenomes</taxon>
        <taxon>ecological metagenomes</taxon>
    </lineage>
</organism>
<dbReference type="AlphaFoldDB" id="T1A0B3"/>
<accession>T1A0B3</accession>
<evidence type="ECO:0000313" key="4">
    <source>
        <dbReference type="EMBL" id="EQD50317.1"/>
    </source>
</evidence>
<comment type="subcellular location">
    <subcellularLocation>
        <location evidence="1">Cell outer membrane</location>
    </subcellularLocation>
</comment>
<evidence type="ECO:0000256" key="1">
    <source>
        <dbReference type="ARBA" id="ARBA00004442"/>
    </source>
</evidence>